<reference evidence="2" key="1">
    <citation type="submission" date="2022-11" db="EMBL/GenBank/DDBJ databases">
        <title>Description of Microcella daejonensis nov. sp, isolated from riverside soil.</title>
        <authorList>
            <person name="Molina K.M."/>
            <person name="Kim S.B."/>
        </authorList>
    </citation>
    <scope>NUCLEOTIDE SEQUENCE</scope>
    <source>
        <strain evidence="2">MMS21-STM12</strain>
    </source>
</reference>
<dbReference type="Proteomes" id="UP001164706">
    <property type="component" value="Chromosome"/>
</dbReference>
<dbReference type="EMBL" id="CP113089">
    <property type="protein sequence ID" value="WAB82423.1"/>
    <property type="molecule type" value="Genomic_DNA"/>
</dbReference>
<gene>
    <name evidence="2" type="ORF">OVN18_05320</name>
</gene>
<keyword evidence="1" id="KW-0732">Signal</keyword>
<dbReference type="PROSITE" id="PS51257">
    <property type="entry name" value="PROKAR_LIPOPROTEIN"/>
    <property type="match status" value="1"/>
</dbReference>
<dbReference type="KEGG" id="mdb:OVN18_05320"/>
<evidence type="ECO:0000313" key="2">
    <source>
        <dbReference type="EMBL" id="WAB82423.1"/>
    </source>
</evidence>
<accession>A0A9E8MMJ5</accession>
<sequence length="144" mass="15106">MTASRTSALLLLSALTAVSLVGCAIGDALQNEKASEFPTAADVVERWEKSAPWLPDDATDVLTREAPGADPAVLLATSSAPLDTEQCVEVERFSAPAYSVEGAPDPFVDTVFACGDWAVIPADGGWYGWTPNHPDEKAASEQIG</sequence>
<feature type="signal peptide" evidence="1">
    <location>
        <begin position="1"/>
        <end position="24"/>
    </location>
</feature>
<protein>
    <recommendedName>
        <fullName evidence="4">Lipoprotein</fullName>
    </recommendedName>
</protein>
<evidence type="ECO:0008006" key="4">
    <source>
        <dbReference type="Google" id="ProtNLM"/>
    </source>
</evidence>
<evidence type="ECO:0000313" key="3">
    <source>
        <dbReference type="Proteomes" id="UP001164706"/>
    </source>
</evidence>
<organism evidence="2 3">
    <name type="scientific">Microcella daejeonensis</name>
    <dbReference type="NCBI Taxonomy" id="2994971"/>
    <lineage>
        <taxon>Bacteria</taxon>
        <taxon>Bacillati</taxon>
        <taxon>Actinomycetota</taxon>
        <taxon>Actinomycetes</taxon>
        <taxon>Micrococcales</taxon>
        <taxon>Microbacteriaceae</taxon>
        <taxon>Microcella</taxon>
    </lineage>
</organism>
<name>A0A9E8MMJ5_9MICO</name>
<keyword evidence="3" id="KW-1185">Reference proteome</keyword>
<feature type="chain" id="PRO_5038565368" description="Lipoprotein" evidence="1">
    <location>
        <begin position="25"/>
        <end position="144"/>
    </location>
</feature>
<proteinExistence type="predicted"/>
<dbReference type="AlphaFoldDB" id="A0A9E8MMJ5"/>
<evidence type="ECO:0000256" key="1">
    <source>
        <dbReference type="SAM" id="SignalP"/>
    </source>
</evidence>
<dbReference type="RefSeq" id="WP_267782454.1">
    <property type="nucleotide sequence ID" value="NZ_CP113089.1"/>
</dbReference>